<dbReference type="RefSeq" id="WP_194698689.1">
    <property type="nucleotide sequence ID" value="NZ_JADKPO010000061.1"/>
</dbReference>
<gene>
    <name evidence="2" type="ORF">ISU10_22470</name>
</gene>
<evidence type="ECO:0000313" key="3">
    <source>
        <dbReference type="Proteomes" id="UP000660668"/>
    </source>
</evidence>
<feature type="compositionally biased region" description="Low complexity" evidence="1">
    <location>
        <begin position="74"/>
        <end position="92"/>
    </location>
</feature>
<dbReference type="SUPFAM" id="SSF50475">
    <property type="entry name" value="FMN-binding split barrel"/>
    <property type="match status" value="1"/>
</dbReference>
<feature type="region of interest" description="Disordered" evidence="1">
    <location>
        <begin position="61"/>
        <end position="110"/>
    </location>
</feature>
<evidence type="ECO:0000256" key="1">
    <source>
        <dbReference type="SAM" id="MobiDB-lite"/>
    </source>
</evidence>
<dbReference type="EMBL" id="JADKPO010000061">
    <property type="protein sequence ID" value="MBF4770545.1"/>
    <property type="molecule type" value="Genomic_DNA"/>
</dbReference>
<dbReference type="Proteomes" id="UP000660668">
    <property type="component" value="Unassembled WGS sequence"/>
</dbReference>
<protein>
    <submittedName>
        <fullName evidence="2">Pyridoxamine 5'-phosphate oxidase family protein</fullName>
    </submittedName>
</protein>
<dbReference type="AlphaFoldDB" id="A0A930VV94"/>
<accession>A0A930VV94</accession>
<reference evidence="2" key="1">
    <citation type="submission" date="2020-11" db="EMBL/GenBank/DDBJ databases">
        <title>Nocardioides cynanchi sp. nov., isolated from soil of rhizosphere of Cynanchum wilfordii.</title>
        <authorList>
            <person name="Lee J.-S."/>
            <person name="Suh M.K."/>
            <person name="Kim J.-S."/>
        </authorList>
    </citation>
    <scope>NUCLEOTIDE SEQUENCE</scope>
    <source>
        <strain evidence="2">KCTC 19276</strain>
    </source>
</reference>
<dbReference type="InterPro" id="IPR012349">
    <property type="entry name" value="Split_barrel_FMN-bd"/>
</dbReference>
<name>A0A930VV94_9ACTN</name>
<evidence type="ECO:0000313" key="2">
    <source>
        <dbReference type="EMBL" id="MBF4770545.1"/>
    </source>
</evidence>
<comment type="caution">
    <text evidence="2">The sequence shown here is derived from an EMBL/GenBank/DDBJ whole genome shotgun (WGS) entry which is preliminary data.</text>
</comment>
<dbReference type="InterPro" id="IPR024747">
    <property type="entry name" value="Pyridox_Oxase-rel"/>
</dbReference>
<dbReference type="Gene3D" id="2.30.110.10">
    <property type="entry name" value="Electron Transport, Fmn-binding Protein, Chain A"/>
    <property type="match status" value="1"/>
</dbReference>
<dbReference type="Pfam" id="PF12900">
    <property type="entry name" value="Pyridox_ox_2"/>
    <property type="match status" value="1"/>
</dbReference>
<keyword evidence="3" id="KW-1185">Reference proteome</keyword>
<proteinExistence type="predicted"/>
<organism evidence="2 3">
    <name type="scientific">Nocardioides agariphilus</name>
    <dbReference type="NCBI Taxonomy" id="433664"/>
    <lineage>
        <taxon>Bacteria</taxon>
        <taxon>Bacillati</taxon>
        <taxon>Actinomycetota</taxon>
        <taxon>Actinomycetes</taxon>
        <taxon>Propionibacteriales</taxon>
        <taxon>Nocardioidaceae</taxon>
        <taxon>Nocardioides</taxon>
    </lineage>
</organism>
<sequence length="137" mass="15271">MTSDERWFPSHLKELGEPECLELLAEHHVGRVAYCDDLGPVVLPVNYAVDQGTILIQTPRTPRSQVACAPGPRPFRSTSSTSTPRPAGASWSTDRRPTSTRPTCQQTKTARTWAEGQRMLHIRFTPHDISGRRLLPA</sequence>